<name>A0A1V3WE99_MYCKA</name>
<protein>
    <submittedName>
        <fullName evidence="3">Phosphoadenosine phosphosulfate reductase family protein</fullName>
    </submittedName>
</protein>
<dbReference type="InterPro" id="IPR050128">
    <property type="entry name" value="Sulfate_adenylyltrnsfr_sub2"/>
</dbReference>
<dbReference type="PANTHER" id="PTHR43196">
    <property type="entry name" value="SULFATE ADENYLYLTRANSFERASE SUBUNIT 2"/>
    <property type="match status" value="1"/>
</dbReference>
<reference evidence="3 4" key="1">
    <citation type="submission" date="2017-02" db="EMBL/GenBank/DDBJ databases">
        <title>Complete genome sequences of Mycobacterium kansasii strains isolated from rhesus macaques.</title>
        <authorList>
            <person name="Panda A."/>
            <person name="Nagaraj S."/>
            <person name="Zhao X."/>
            <person name="Tettelin H."/>
            <person name="Detolla L.J."/>
        </authorList>
    </citation>
    <scope>NUCLEOTIDE SEQUENCE [LARGE SCALE GENOMIC DNA]</scope>
    <source>
        <strain evidence="3 4">11-3469</strain>
    </source>
</reference>
<feature type="compositionally biased region" description="Polar residues" evidence="1">
    <location>
        <begin position="226"/>
        <end position="238"/>
    </location>
</feature>
<feature type="region of interest" description="Disordered" evidence="1">
    <location>
        <begin position="224"/>
        <end position="283"/>
    </location>
</feature>
<comment type="caution">
    <text evidence="3">The sequence shown here is derived from an EMBL/GenBank/DDBJ whole genome shotgun (WGS) entry which is preliminary data.</text>
</comment>
<evidence type="ECO:0000256" key="1">
    <source>
        <dbReference type="SAM" id="MobiDB-lite"/>
    </source>
</evidence>
<feature type="domain" description="Phosphoadenosine phosphosulphate reductase" evidence="2">
    <location>
        <begin position="42"/>
        <end position="214"/>
    </location>
</feature>
<proteinExistence type="predicted"/>
<sequence>MNTGSGLDLHALRGIAARRRGAQTHQHLLDRIAEHLDEHDGFVSWSGGKDSTVVVDLARQVDPHVPVVFFDSGLQFPETLRYLEDLAQAWRLNYHVITADPDLLTLLVAGGGFDHHAVDRRLSGQLADIMITGPAREAHSRYGRGSLWGVRAQESHGRRMLYRRGLSAETRARQHSSREDVRSQVGGVVQRADGTITYGPIWDWQPAQVFEYLAGRASSPIRCTASWPSSESPNSRFVSTRSSTPPSCPTDTSPGCRKAGQTSTTASAMPYRGFPNGPETAPK</sequence>
<dbReference type="SUPFAM" id="SSF52402">
    <property type="entry name" value="Adenine nucleotide alpha hydrolases-like"/>
    <property type="match status" value="1"/>
</dbReference>
<dbReference type="GO" id="GO:0003824">
    <property type="term" value="F:catalytic activity"/>
    <property type="evidence" value="ECO:0007669"/>
    <property type="project" value="InterPro"/>
</dbReference>
<gene>
    <name evidence="3" type="ORF">BZL29_7921</name>
</gene>
<dbReference type="InterPro" id="IPR014729">
    <property type="entry name" value="Rossmann-like_a/b/a_fold"/>
</dbReference>
<evidence type="ECO:0000313" key="4">
    <source>
        <dbReference type="Proteomes" id="UP000188532"/>
    </source>
</evidence>
<accession>A0A1V3WE99</accession>
<evidence type="ECO:0000313" key="3">
    <source>
        <dbReference type="EMBL" id="OOK65314.1"/>
    </source>
</evidence>
<dbReference type="Pfam" id="PF01507">
    <property type="entry name" value="PAPS_reduct"/>
    <property type="match status" value="1"/>
</dbReference>
<dbReference type="AlphaFoldDB" id="A0A1V3WE99"/>
<dbReference type="InterPro" id="IPR002500">
    <property type="entry name" value="PAPS_reduct_dom"/>
</dbReference>
<dbReference type="Gene3D" id="3.40.50.620">
    <property type="entry name" value="HUPs"/>
    <property type="match status" value="1"/>
</dbReference>
<feature type="compositionally biased region" description="Low complexity" evidence="1">
    <location>
        <begin position="239"/>
        <end position="254"/>
    </location>
</feature>
<dbReference type="PANTHER" id="PTHR43196:SF2">
    <property type="entry name" value="PHOSPHOADENOSINE PHOSPHOSULFATE REDUCTASE"/>
    <property type="match status" value="1"/>
</dbReference>
<organism evidence="3 4">
    <name type="scientific">Mycobacterium kansasii</name>
    <dbReference type="NCBI Taxonomy" id="1768"/>
    <lineage>
        <taxon>Bacteria</taxon>
        <taxon>Bacillati</taxon>
        <taxon>Actinomycetota</taxon>
        <taxon>Actinomycetes</taxon>
        <taxon>Mycobacteriales</taxon>
        <taxon>Mycobacteriaceae</taxon>
        <taxon>Mycobacterium</taxon>
    </lineage>
</organism>
<evidence type="ECO:0000259" key="2">
    <source>
        <dbReference type="Pfam" id="PF01507"/>
    </source>
</evidence>
<dbReference type="Proteomes" id="UP000188532">
    <property type="component" value="Unassembled WGS sequence"/>
</dbReference>
<dbReference type="EMBL" id="MVBN01000011">
    <property type="protein sequence ID" value="OOK65314.1"/>
    <property type="molecule type" value="Genomic_DNA"/>
</dbReference>